<dbReference type="EMBL" id="LHQQ01000021">
    <property type="protein sequence ID" value="KOS47044.1"/>
    <property type="molecule type" value="Genomic_DNA"/>
</dbReference>
<sequence length="120" mass="13660">MFLSVQGSLLWEHNAVNFVQVLVILDDIGLYTWIYPGTLVLGSIHLNKVLVCPTPSSTVAELFLSKSTSARDIILFSPLFSFLSLLRVISGFRFPRNLCLKRIRDFFSSYFAIARFYTAF</sequence>
<protein>
    <submittedName>
        <fullName evidence="1">Uncharacterized protein</fullName>
    </submittedName>
</protein>
<organism evidence="1 2">
    <name type="scientific">Penicillium nordicum</name>
    <dbReference type="NCBI Taxonomy" id="229535"/>
    <lineage>
        <taxon>Eukaryota</taxon>
        <taxon>Fungi</taxon>
        <taxon>Dikarya</taxon>
        <taxon>Ascomycota</taxon>
        <taxon>Pezizomycotina</taxon>
        <taxon>Eurotiomycetes</taxon>
        <taxon>Eurotiomycetidae</taxon>
        <taxon>Eurotiales</taxon>
        <taxon>Aspergillaceae</taxon>
        <taxon>Penicillium</taxon>
    </lineage>
</organism>
<dbReference type="Proteomes" id="UP000037696">
    <property type="component" value="Unassembled WGS sequence"/>
</dbReference>
<reference evidence="1 2" key="1">
    <citation type="submission" date="2015-08" db="EMBL/GenBank/DDBJ databases">
        <title>Genome sequencing of Penicillium nordicum.</title>
        <authorList>
            <person name="Nguyen H.D."/>
            <person name="Seifert K.A."/>
        </authorList>
    </citation>
    <scope>NUCLEOTIDE SEQUENCE [LARGE SCALE GENOMIC DNA]</scope>
    <source>
        <strain evidence="1 2">DAOMC 185683</strain>
    </source>
</reference>
<gene>
    <name evidence="1" type="ORF">ACN38_g2057</name>
</gene>
<comment type="caution">
    <text evidence="1">The sequence shown here is derived from an EMBL/GenBank/DDBJ whole genome shotgun (WGS) entry which is preliminary data.</text>
</comment>
<evidence type="ECO:0000313" key="2">
    <source>
        <dbReference type="Proteomes" id="UP000037696"/>
    </source>
</evidence>
<name>A0A0M8PEK9_9EURO</name>
<keyword evidence="2" id="KW-1185">Reference proteome</keyword>
<proteinExistence type="predicted"/>
<dbReference type="AlphaFoldDB" id="A0A0M8PEK9"/>
<evidence type="ECO:0000313" key="1">
    <source>
        <dbReference type="EMBL" id="KOS47044.1"/>
    </source>
</evidence>
<accession>A0A0M8PEK9</accession>